<evidence type="ECO:0000313" key="1">
    <source>
        <dbReference type="EMBL" id="GFD44646.1"/>
    </source>
</evidence>
<dbReference type="EMBL" id="BKCJ011627483">
    <property type="protein sequence ID" value="GFD44646.1"/>
    <property type="molecule type" value="Genomic_DNA"/>
</dbReference>
<comment type="caution">
    <text evidence="1">The sequence shown here is derived from an EMBL/GenBank/DDBJ whole genome shotgun (WGS) entry which is preliminary data.</text>
</comment>
<name>A0A699WFS1_TANCI</name>
<proteinExistence type="predicted"/>
<gene>
    <name evidence="1" type="ORF">Tci_916615</name>
</gene>
<dbReference type="AlphaFoldDB" id="A0A699WFS1"/>
<accession>A0A699WFS1</accession>
<reference evidence="1" key="1">
    <citation type="journal article" date="2019" name="Sci. Rep.">
        <title>Draft genome of Tanacetum cinerariifolium, the natural source of mosquito coil.</title>
        <authorList>
            <person name="Yamashiro T."/>
            <person name="Shiraishi A."/>
            <person name="Satake H."/>
            <person name="Nakayama K."/>
        </authorList>
    </citation>
    <scope>NUCLEOTIDE SEQUENCE</scope>
</reference>
<sequence>LLLGASSCLEESSKSKEALHELRASFYTCLTYGMILPLQELLLRSRE</sequence>
<feature type="non-terminal residue" evidence="1">
    <location>
        <position position="1"/>
    </location>
</feature>
<protein>
    <submittedName>
        <fullName evidence="1">Uncharacterized protein</fullName>
    </submittedName>
</protein>
<organism evidence="1">
    <name type="scientific">Tanacetum cinerariifolium</name>
    <name type="common">Dalmatian daisy</name>
    <name type="synonym">Chrysanthemum cinerariifolium</name>
    <dbReference type="NCBI Taxonomy" id="118510"/>
    <lineage>
        <taxon>Eukaryota</taxon>
        <taxon>Viridiplantae</taxon>
        <taxon>Streptophyta</taxon>
        <taxon>Embryophyta</taxon>
        <taxon>Tracheophyta</taxon>
        <taxon>Spermatophyta</taxon>
        <taxon>Magnoliopsida</taxon>
        <taxon>eudicotyledons</taxon>
        <taxon>Gunneridae</taxon>
        <taxon>Pentapetalae</taxon>
        <taxon>asterids</taxon>
        <taxon>campanulids</taxon>
        <taxon>Asterales</taxon>
        <taxon>Asteraceae</taxon>
        <taxon>Asteroideae</taxon>
        <taxon>Anthemideae</taxon>
        <taxon>Anthemidinae</taxon>
        <taxon>Tanacetum</taxon>
    </lineage>
</organism>